<dbReference type="Gene3D" id="3.90.182.10">
    <property type="entry name" value="Toxin - Anthrax Protective Antigen,domain 1"/>
    <property type="match status" value="2"/>
</dbReference>
<feature type="compositionally biased region" description="Basic and acidic residues" evidence="4">
    <location>
        <begin position="563"/>
        <end position="574"/>
    </location>
</feature>
<dbReference type="SMART" id="SM01225">
    <property type="entry name" value="G8"/>
    <property type="match status" value="1"/>
</dbReference>
<feature type="compositionally biased region" description="Basic and acidic residues" evidence="4">
    <location>
        <begin position="419"/>
        <end position="430"/>
    </location>
</feature>
<dbReference type="Proteomes" id="UP001470809">
    <property type="component" value="Chromosome"/>
</dbReference>
<feature type="compositionally biased region" description="Acidic residues" evidence="4">
    <location>
        <begin position="171"/>
        <end position="199"/>
    </location>
</feature>
<feature type="region of interest" description="Disordered" evidence="4">
    <location>
        <begin position="156"/>
        <end position="217"/>
    </location>
</feature>
<dbReference type="EMBL" id="CP151767">
    <property type="protein sequence ID" value="WZU68987.1"/>
    <property type="molecule type" value="Genomic_DNA"/>
</dbReference>
<dbReference type="InterPro" id="IPR052387">
    <property type="entry name" value="Fibrocystin"/>
</dbReference>
<evidence type="ECO:0000256" key="4">
    <source>
        <dbReference type="SAM" id="MobiDB-lite"/>
    </source>
</evidence>
<feature type="domain" description="G8" evidence="5">
    <location>
        <begin position="662"/>
        <end position="785"/>
    </location>
</feature>
<evidence type="ECO:0000256" key="3">
    <source>
        <dbReference type="ARBA" id="ARBA00022737"/>
    </source>
</evidence>
<feature type="compositionally biased region" description="Basic and acidic residues" evidence="4">
    <location>
        <begin position="443"/>
        <end position="453"/>
    </location>
</feature>
<dbReference type="GO" id="GO:0030313">
    <property type="term" value="C:cell envelope"/>
    <property type="evidence" value="ECO:0007669"/>
    <property type="project" value="UniProtKB-SubCell"/>
</dbReference>
<dbReference type="Gene3D" id="2.60.40.3440">
    <property type="match status" value="1"/>
</dbReference>
<gene>
    <name evidence="7" type="ORF">AABB31_09045</name>
</gene>
<keyword evidence="8" id="KW-1185">Reference proteome</keyword>
<dbReference type="PANTHER" id="PTHR46769:SF2">
    <property type="entry name" value="FIBROCYSTIN-L ISOFORM 2 PRECURSOR-RELATED"/>
    <property type="match status" value="1"/>
</dbReference>
<evidence type="ECO:0000256" key="2">
    <source>
        <dbReference type="ARBA" id="ARBA00022729"/>
    </source>
</evidence>
<accession>A0AAN0NJZ1</accession>
<feature type="region of interest" description="Disordered" evidence="4">
    <location>
        <begin position="365"/>
        <end position="605"/>
    </location>
</feature>
<keyword evidence="2" id="KW-0732">Signal</keyword>
<dbReference type="PANTHER" id="PTHR46769">
    <property type="entry name" value="POLYCYSTIC KIDNEY AND HEPATIC DISEASE 1 (AUTOSOMAL RECESSIVE)-LIKE 1"/>
    <property type="match status" value="1"/>
</dbReference>
<reference evidence="8" key="1">
    <citation type="submission" date="2024-04" db="EMBL/GenBank/DDBJ databases">
        <title>Phylogenomic analyses of a clade within the roseobacter group suggest taxonomic reassignments of species of the genera Aestuariivita, Citreicella, Loktanella, Nautella, Pelagibaca, Ruegeria, Thalassobius, Thiobacimonas and Tropicibacter, and the proposal o.</title>
        <authorList>
            <person name="Jeon C.O."/>
        </authorList>
    </citation>
    <scope>NUCLEOTIDE SEQUENCE [LARGE SCALE GENOMIC DNA]</scope>
    <source>
        <strain evidence="8">SS1-5</strain>
    </source>
</reference>
<organism evidence="7 8">
    <name type="scientific">Yoonia rhodophyticola</name>
    <dbReference type="NCBI Taxonomy" id="3137370"/>
    <lineage>
        <taxon>Bacteria</taxon>
        <taxon>Pseudomonadati</taxon>
        <taxon>Pseudomonadota</taxon>
        <taxon>Alphaproteobacteria</taxon>
        <taxon>Rhodobacterales</taxon>
        <taxon>Paracoccaceae</taxon>
        <taxon>Yoonia</taxon>
    </lineage>
</organism>
<dbReference type="SUPFAM" id="SSF56988">
    <property type="entry name" value="Anthrax protective antigen"/>
    <property type="match status" value="2"/>
</dbReference>
<reference evidence="7 8" key="2">
    <citation type="submission" date="2024-08" db="EMBL/GenBank/DDBJ databases">
        <title>Phylogenomic analyses of a clade within the roseobacter group suggest taxonomic reassignments of species of the genera Aestuariivita, Citreicella, Loktanella, Nautella, Pelagibaca, Ruegeria, Thalassobius, Thiobacimonas and Tropicibacter, and the proposal o.</title>
        <authorList>
            <person name="Jeon C.O."/>
        </authorList>
    </citation>
    <scope>NUCLEOTIDE SEQUENCE [LARGE SCALE GENOMIC DNA]</scope>
    <source>
        <strain evidence="7 8">SS1-5</strain>
    </source>
</reference>
<name>A0AAN0NJZ1_9RHOB</name>
<protein>
    <submittedName>
        <fullName evidence="7">PA14 domain-containing protein</fullName>
    </submittedName>
</protein>
<feature type="compositionally biased region" description="Acidic residues" evidence="4">
    <location>
        <begin position="380"/>
        <end position="393"/>
    </location>
</feature>
<evidence type="ECO:0000256" key="1">
    <source>
        <dbReference type="ARBA" id="ARBA00004196"/>
    </source>
</evidence>
<feature type="compositionally biased region" description="Basic and acidic residues" evidence="4">
    <location>
        <begin position="539"/>
        <end position="550"/>
    </location>
</feature>
<evidence type="ECO:0000313" key="8">
    <source>
        <dbReference type="Proteomes" id="UP001470809"/>
    </source>
</evidence>
<dbReference type="PROSITE" id="PS51820">
    <property type="entry name" value="PA14"/>
    <property type="match status" value="2"/>
</dbReference>
<dbReference type="RefSeq" id="WP_342078280.1">
    <property type="nucleotide sequence ID" value="NZ_CP151767.2"/>
</dbReference>
<dbReference type="InterPro" id="IPR011658">
    <property type="entry name" value="PA14_dom"/>
</dbReference>
<dbReference type="KEGG" id="yrh:AABB31_09045"/>
<dbReference type="InterPro" id="IPR019316">
    <property type="entry name" value="G8_domain"/>
</dbReference>
<dbReference type="Pfam" id="PF17963">
    <property type="entry name" value="Big_9"/>
    <property type="match status" value="1"/>
</dbReference>
<feature type="compositionally biased region" description="Basic and acidic residues" evidence="4">
    <location>
        <begin position="467"/>
        <end position="477"/>
    </location>
</feature>
<evidence type="ECO:0000259" key="5">
    <source>
        <dbReference type="PROSITE" id="PS51484"/>
    </source>
</evidence>
<dbReference type="PROSITE" id="PS51484">
    <property type="entry name" value="G8"/>
    <property type="match status" value="1"/>
</dbReference>
<comment type="subcellular location">
    <subcellularLocation>
        <location evidence="1">Cell envelope</location>
    </subcellularLocation>
</comment>
<dbReference type="Pfam" id="PF07691">
    <property type="entry name" value="PA14"/>
    <property type="match status" value="2"/>
</dbReference>
<sequence>MRRVHDPRFEVPVFGTGFYAEYFVLPTSVESLDEIDFDASPDMAANVQSLDHFWDFGTFWDGGATDLFAARYSGELDVETAGTYTFSLNSDDGSALYIDGELVIGNDGLHAAEEVQATVELTAGSHDIEIRYFEAYGAQTLRLMWETPDAPGSMTLIDGDDVSYNNSAAPADDDVADAPADDASDDTPVDDTPADDTPADDGGQPADDTPNGDAPDAGLEVDFFVINKRSKNPFNVDFDRTPDRTEVIDNVDFTSWQNPIWRDGWSSFFGARMSGNLHVEEGGEYIFFLTADDASSLYINGERLIDFKKLYWITSNSVTIDLEAGVHDIELRYVEKRGSQNLTLEWKGPDSDGVRAVIGADHFSHGEVPAAPVPDQGDTAGDDADGDIPDNGDTDGGASQDDGGHGGGGDTDGGDTDGGMDHGDGDHGDMGGDDTDGGDTDGGMDHGDGDHGDMGGGDTDGGDTDGGMDHGDGDHGDMGGGDTDGGDTDGGMDHGDGDYGDMGGGDTDGGDTDGGMDHGDGDHGDMGGGDTDGGDTDGGMDHGDGDHGDMGGDDTDGGDTDGGMDHGDGDHGDMGGDDTDGGDTGGSGGHDDHGGHGGGDVDLPTTPAEIEAFVAAAMAEPEAHNHHTDSGMAMEHGQLLDLVPRAEATHIAVANGDWFDASTWYQGRIPDEGAQVLIPKGVSVTYGGESDESLFTVRVDGELSFATDTDSKMVVDTFVVSGDGRLEIGTAENPIDANVNVDIVIANNGDIDVSWDPTLLSRGLISHGEAEIHGAQKDSFLKVSEAPMRGDTTLDLAEIPDGWQVGDTIVITGTHKTGWQQWNAGHVESEDEEVTITAINGTEITFDRALEHDHDTPRDDLFAYVANTSRNVTISSEDGDASAVHHRGHVMFMHSDEVDVRYAAFDDLGRTDKSVEAFDVSALGSVSADSNVKGRYNFHFHRTGTEDQDDPAMAVGNSASGSPGWAFTHHSSNANFTDNVAFDAFGAGFAAESGDETGIWLRNMAIRSEGVGPGDWAAKFQGDVDRVDTGRTGDGFFFAGRLVEAAENVAVNTTNGFVWMHRGAGADPLSIGLDHSEIAYGDETMAVNLTPIQGFRDNEAFGTHTGLMVIKDNAAQQQHEIRSLFDGFLNWETAEGVNISYTAHYTLKDFDLIAARDEVPWFTSTGVEIGAMAFDMVFNGIQMEGFSVGANLEQQFFRAVSDEDVDHIFIDMELNGVGRDFIGYNGARHHVLTSADLTPGQLSLDHTGDTTLSEGEDFSLGGIKTDSIGTREREYDGDPLNLQFADEIAQILTTDGYYKTQNGDNVVIIEDFIVDRATGEVQKFAHVVTLDMTDQQLQNSWALNNYFNGVVFAGNITVGGSAPTTRDDSASTQMDQAVVIDAIANDFDRDGDELRVDGFMDPAHGDVYMQEDGQLLYQPNIGYTGTDSFRYWAADDEGNFVDATVTVEIL</sequence>
<dbReference type="InterPro" id="IPR037524">
    <property type="entry name" value="PA14/GLEYA"/>
</dbReference>
<proteinExistence type="predicted"/>
<dbReference type="Pfam" id="PF10162">
    <property type="entry name" value="G8"/>
    <property type="match status" value="1"/>
</dbReference>
<evidence type="ECO:0000313" key="7">
    <source>
        <dbReference type="EMBL" id="WZU68987.1"/>
    </source>
</evidence>
<dbReference type="SMART" id="SM00758">
    <property type="entry name" value="PA14"/>
    <property type="match status" value="2"/>
</dbReference>
<feature type="compositionally biased region" description="Low complexity" evidence="4">
    <location>
        <begin position="200"/>
        <end position="209"/>
    </location>
</feature>
<keyword evidence="3" id="KW-0677">Repeat</keyword>
<feature type="domain" description="PA14" evidence="6">
    <location>
        <begin position="214"/>
        <end position="361"/>
    </location>
</feature>
<evidence type="ECO:0000259" key="6">
    <source>
        <dbReference type="PROSITE" id="PS51820"/>
    </source>
</evidence>
<feature type="domain" description="PA14" evidence="6">
    <location>
        <begin position="13"/>
        <end position="161"/>
    </location>
</feature>
<feature type="compositionally biased region" description="Basic and acidic residues" evidence="4">
    <location>
        <begin position="515"/>
        <end position="525"/>
    </location>
</feature>